<dbReference type="InterPro" id="IPR018280">
    <property type="entry name" value="Ribosomal_uS3_CS"/>
</dbReference>
<evidence type="ECO:0000256" key="4">
    <source>
        <dbReference type="ARBA" id="ARBA00022980"/>
    </source>
</evidence>
<accession>U3GUJ7</accession>
<dbReference type="GO" id="GO:0003735">
    <property type="term" value="F:structural constituent of ribosome"/>
    <property type="evidence" value="ECO:0007669"/>
    <property type="project" value="InterPro"/>
</dbReference>
<dbReference type="SUPFAM" id="SSF54821">
    <property type="entry name" value="Ribosomal protein S3 C-terminal domain"/>
    <property type="match status" value="1"/>
</dbReference>
<dbReference type="InterPro" id="IPR057258">
    <property type="entry name" value="Ribosomal_uS3"/>
</dbReference>
<comment type="similarity">
    <text evidence="1">Belongs to the universal ribosomal protein uS3 family.</text>
</comment>
<evidence type="ECO:0000256" key="5">
    <source>
        <dbReference type="ARBA" id="ARBA00023274"/>
    </source>
</evidence>
<dbReference type="InterPro" id="IPR004044">
    <property type="entry name" value="KH_dom_type_2"/>
</dbReference>
<dbReference type="PANTHER" id="PTHR11760">
    <property type="entry name" value="30S/40S RIBOSOMAL PROTEIN S3"/>
    <property type="match status" value="1"/>
</dbReference>
<evidence type="ECO:0000256" key="3">
    <source>
        <dbReference type="ARBA" id="ARBA00022884"/>
    </source>
</evidence>
<reference evidence="7" key="1">
    <citation type="journal article" date="2015" name="Nat. Commun.">
        <title>Diverse, uncultivated ultra-small bacterial cells in groundwater.</title>
        <authorList>
            <person name="Luef B."/>
            <person name="Frischkorn K.R."/>
            <person name="Wrighton K.C."/>
            <person name="Holman H.-Y.N."/>
            <person name="Birarda G."/>
            <person name="Thomas B.C."/>
            <person name="Singh A."/>
            <person name="Williams K.H."/>
            <person name="Siegerist C.E."/>
            <person name="Tringe S.G."/>
            <person name="Downing K.H."/>
            <person name="Comolli L.R."/>
            <person name="Banfield J.F."/>
        </authorList>
    </citation>
    <scope>NUCLEOTIDE SEQUENCE</scope>
</reference>
<dbReference type="InterPro" id="IPR036419">
    <property type="entry name" value="Ribosomal_S3_C_sf"/>
</dbReference>
<organism evidence="7">
    <name type="scientific">uncultured organism</name>
    <dbReference type="NCBI Taxonomy" id="155900"/>
    <lineage>
        <taxon>unclassified sequences</taxon>
        <taxon>environmental samples</taxon>
    </lineage>
</organism>
<dbReference type="GO" id="GO:1990904">
    <property type="term" value="C:ribonucleoprotein complex"/>
    <property type="evidence" value="ECO:0007669"/>
    <property type="project" value="UniProtKB-KW"/>
</dbReference>
<dbReference type="EMBL" id="KC999367">
    <property type="protein sequence ID" value="AGT99864.1"/>
    <property type="molecule type" value="Genomic_DNA"/>
</dbReference>
<dbReference type="AlphaFoldDB" id="U3GUJ7"/>
<dbReference type="SUPFAM" id="SSF54814">
    <property type="entry name" value="Prokaryotic type KH domain (KH-domain type II)"/>
    <property type="match status" value="1"/>
</dbReference>
<dbReference type="PROSITE" id="PS50823">
    <property type="entry name" value="KH_TYPE_2"/>
    <property type="match status" value="1"/>
</dbReference>
<dbReference type="InterPro" id="IPR009019">
    <property type="entry name" value="KH_sf_prok-type"/>
</dbReference>
<sequence length="217" mass="25122">MSKTVHPYSFRLGILRNWRSRWFNPVKYRHLLKADVLIREALEKSMRGMYVEGIEIERSPALFHLIIKTSRPGLLIGRKGEGTDKIKVQIIGIMKKIKAEIPKEIKLTVEEIQHPESSAKILAQMAAENLEKRMPFRRTMKQIMEKAMASHNVKGVKVAMSGRLDGSEMGRKEWLRKGRIPLQTLRADIDFAREKAHLPYGDIGIKVWTYKGEKFEE</sequence>
<dbReference type="Pfam" id="PF07650">
    <property type="entry name" value="KH_2"/>
    <property type="match status" value="1"/>
</dbReference>
<evidence type="ECO:0000256" key="2">
    <source>
        <dbReference type="ARBA" id="ARBA00022730"/>
    </source>
</evidence>
<evidence type="ECO:0000313" key="7">
    <source>
        <dbReference type="EMBL" id="AGT99864.1"/>
    </source>
</evidence>
<dbReference type="GO" id="GO:0019843">
    <property type="term" value="F:rRNA binding"/>
    <property type="evidence" value="ECO:0007669"/>
    <property type="project" value="UniProtKB-KW"/>
</dbReference>
<name>U3GUJ7_9ZZZZ</name>
<dbReference type="HAMAP" id="MF_01309_B">
    <property type="entry name" value="Ribosomal_uS3_B"/>
    <property type="match status" value="1"/>
</dbReference>
<proteinExistence type="inferred from homology"/>
<dbReference type="NCBIfam" id="TIGR01009">
    <property type="entry name" value="rpsC_bact"/>
    <property type="match status" value="1"/>
</dbReference>
<protein>
    <submittedName>
        <fullName evidence="7">30S ribosomal protein S3</fullName>
    </submittedName>
</protein>
<dbReference type="PROSITE" id="PS00548">
    <property type="entry name" value="RIBOSOMAL_S3"/>
    <property type="match status" value="1"/>
</dbReference>
<dbReference type="Pfam" id="PF00189">
    <property type="entry name" value="Ribosomal_S3_C"/>
    <property type="match status" value="1"/>
</dbReference>
<dbReference type="FunFam" id="3.30.300.20:FF:000001">
    <property type="entry name" value="30S ribosomal protein S3"/>
    <property type="match status" value="1"/>
</dbReference>
<keyword evidence="2" id="KW-0699">rRNA-binding</keyword>
<evidence type="ECO:0000259" key="6">
    <source>
        <dbReference type="PROSITE" id="PS50823"/>
    </source>
</evidence>
<evidence type="ECO:0000256" key="1">
    <source>
        <dbReference type="ARBA" id="ARBA00010761"/>
    </source>
</evidence>
<dbReference type="InterPro" id="IPR005704">
    <property type="entry name" value="Ribosomal_uS3_bac-typ"/>
</dbReference>
<dbReference type="InterPro" id="IPR001351">
    <property type="entry name" value="Ribosomal_uS3_C"/>
</dbReference>
<dbReference type="PANTHER" id="PTHR11760:SF19">
    <property type="entry name" value="SMALL RIBOSOMAL SUBUNIT PROTEIN US3C"/>
    <property type="match status" value="1"/>
</dbReference>
<keyword evidence="3" id="KW-0694">RNA-binding</keyword>
<dbReference type="CDD" id="cd02412">
    <property type="entry name" value="KH-II_30S_S3"/>
    <property type="match status" value="1"/>
</dbReference>
<keyword evidence="4 7" id="KW-0689">Ribosomal protein</keyword>
<feature type="domain" description="KH type-2" evidence="6">
    <location>
        <begin position="38"/>
        <end position="113"/>
    </location>
</feature>
<dbReference type="Gene3D" id="3.30.300.20">
    <property type="match status" value="1"/>
</dbReference>
<dbReference type="Gene3D" id="3.30.1140.32">
    <property type="entry name" value="Ribosomal protein S3, C-terminal domain"/>
    <property type="match status" value="1"/>
</dbReference>
<keyword evidence="5" id="KW-0687">Ribonucleoprotein</keyword>
<dbReference type="InterPro" id="IPR015946">
    <property type="entry name" value="KH_dom-like_a/b"/>
</dbReference>